<dbReference type="EMBL" id="LO017727">
    <property type="protein sequence ID" value="CRH07966.1"/>
    <property type="molecule type" value="Genomic_DNA"/>
</dbReference>
<proteinExistence type="predicted"/>
<protein>
    <submittedName>
        <fullName evidence="1">Uncharacterized protein</fullName>
    </submittedName>
</protein>
<gene>
    <name evidence="1" type="ORF">MAGMO_3838</name>
</gene>
<evidence type="ECO:0000313" key="1">
    <source>
        <dbReference type="EMBL" id="CRH07966.1"/>
    </source>
</evidence>
<reference evidence="1" key="1">
    <citation type="submission" date="2015-04" db="EMBL/GenBank/DDBJ databases">
        <authorList>
            <person name="Syromyatnikov M.Y."/>
            <person name="Popov V.N."/>
        </authorList>
    </citation>
    <scope>NUCLEOTIDE SEQUENCE</scope>
    <source>
        <strain evidence="1">MO-1</strain>
    </source>
</reference>
<accession>A0A1S7LQC2</accession>
<dbReference type="AlphaFoldDB" id="A0A1S7LQC2"/>
<name>A0A1S7LQC2_MAGMO</name>
<sequence length="27" mass="3158">MIVPLCPQGAINFFKISHFFSPQKYFP</sequence>
<organism evidence="1">
    <name type="scientific">Magnetococcus massalia (strain MO-1)</name>
    <dbReference type="NCBI Taxonomy" id="451514"/>
    <lineage>
        <taxon>Bacteria</taxon>
        <taxon>Pseudomonadati</taxon>
        <taxon>Pseudomonadota</taxon>
        <taxon>Magnetococcia</taxon>
        <taxon>Magnetococcales</taxon>
        <taxon>Magnetococcaceae</taxon>
        <taxon>Magnetococcus</taxon>
    </lineage>
</organism>